<dbReference type="InterPro" id="IPR011990">
    <property type="entry name" value="TPR-like_helical_dom_sf"/>
</dbReference>
<proteinExistence type="predicted"/>
<name>A0ABP8IDR8_9BACT</name>
<evidence type="ECO:0008006" key="4">
    <source>
        <dbReference type="Google" id="ProtNLM"/>
    </source>
</evidence>
<dbReference type="EMBL" id="BAABGZ010000020">
    <property type="protein sequence ID" value="GAA4356707.1"/>
    <property type="molecule type" value="Genomic_DNA"/>
</dbReference>
<dbReference type="Gene3D" id="1.25.40.10">
    <property type="entry name" value="Tetratricopeptide repeat domain"/>
    <property type="match status" value="2"/>
</dbReference>
<accession>A0ABP8IDR8</accession>
<protein>
    <recommendedName>
        <fullName evidence="4">Tetratricopeptide repeat protein</fullName>
    </recommendedName>
</protein>
<evidence type="ECO:0000313" key="2">
    <source>
        <dbReference type="EMBL" id="GAA4356707.1"/>
    </source>
</evidence>
<sequence>MCHYFSLLVLLSNLLLAGNGLAQTRYQRYGDYKVVPPGYNTFNVVHVDFDTTLRVGNAVAAGQIIGYEQSKPLVRSVRFGMRIIASEEAYDAGQYSEAVNLLKEAARTEPNNPFVVYQLARSLYRAGDRERAYPLYARLMTQLNQAGPAADSVLTVDAWFADAYWKMATLHLDLGNWPAAIRNMAQFMAAANPQEYEHTPLFEELLSYLTESFYHLNDRELYRFYYAETLRRFPKNQYVKQFQLPAKVKPPLKAPSRPAQPKR</sequence>
<keyword evidence="1" id="KW-0732">Signal</keyword>
<reference evidence="3" key="1">
    <citation type="journal article" date="2019" name="Int. J. Syst. Evol. Microbiol.">
        <title>The Global Catalogue of Microorganisms (GCM) 10K type strain sequencing project: providing services to taxonomists for standard genome sequencing and annotation.</title>
        <authorList>
            <consortium name="The Broad Institute Genomics Platform"/>
            <consortium name="The Broad Institute Genome Sequencing Center for Infectious Disease"/>
            <person name="Wu L."/>
            <person name="Ma J."/>
        </authorList>
    </citation>
    <scope>NUCLEOTIDE SEQUENCE [LARGE SCALE GENOMIC DNA]</scope>
    <source>
        <strain evidence="3">JCM 17923</strain>
    </source>
</reference>
<keyword evidence="3" id="KW-1185">Reference proteome</keyword>
<dbReference type="Proteomes" id="UP001501153">
    <property type="component" value="Unassembled WGS sequence"/>
</dbReference>
<feature type="chain" id="PRO_5045321272" description="Tetratricopeptide repeat protein" evidence="1">
    <location>
        <begin position="23"/>
        <end position="263"/>
    </location>
</feature>
<organism evidence="2 3">
    <name type="scientific">Hymenobacter saemangeumensis</name>
    <dbReference type="NCBI Taxonomy" id="1084522"/>
    <lineage>
        <taxon>Bacteria</taxon>
        <taxon>Pseudomonadati</taxon>
        <taxon>Bacteroidota</taxon>
        <taxon>Cytophagia</taxon>
        <taxon>Cytophagales</taxon>
        <taxon>Hymenobacteraceae</taxon>
        <taxon>Hymenobacter</taxon>
    </lineage>
</organism>
<dbReference type="Pfam" id="PF14559">
    <property type="entry name" value="TPR_19"/>
    <property type="match status" value="1"/>
</dbReference>
<feature type="signal peptide" evidence="1">
    <location>
        <begin position="1"/>
        <end position="22"/>
    </location>
</feature>
<dbReference type="SUPFAM" id="SSF48452">
    <property type="entry name" value="TPR-like"/>
    <property type="match status" value="1"/>
</dbReference>
<evidence type="ECO:0000256" key="1">
    <source>
        <dbReference type="SAM" id="SignalP"/>
    </source>
</evidence>
<evidence type="ECO:0000313" key="3">
    <source>
        <dbReference type="Proteomes" id="UP001501153"/>
    </source>
</evidence>
<comment type="caution">
    <text evidence="2">The sequence shown here is derived from an EMBL/GenBank/DDBJ whole genome shotgun (WGS) entry which is preliminary data.</text>
</comment>
<dbReference type="RefSeq" id="WP_345235964.1">
    <property type="nucleotide sequence ID" value="NZ_BAABGZ010000020.1"/>
</dbReference>
<gene>
    <name evidence="2" type="ORF">GCM10023185_20760</name>
</gene>